<reference evidence="2 3" key="1">
    <citation type="submission" date="2015-11" db="EMBL/GenBank/DDBJ databases">
        <title>Expanding the genomic diversity of Burkholderia species for the development of highly accurate diagnostics.</title>
        <authorList>
            <person name="Sahl J."/>
            <person name="Keim P."/>
            <person name="Wagner D."/>
        </authorList>
    </citation>
    <scope>NUCLEOTIDE SEQUENCE [LARGE SCALE GENOMIC DNA]</scope>
    <source>
        <strain evidence="2 3">MSMB1808WGS</strain>
    </source>
</reference>
<dbReference type="Pfam" id="PF00535">
    <property type="entry name" value="Glycos_transf_2"/>
    <property type="match status" value="1"/>
</dbReference>
<name>A0AAW3MSA1_9BURK</name>
<dbReference type="PANTHER" id="PTHR48090">
    <property type="entry name" value="UNDECAPRENYL-PHOSPHATE 4-DEOXY-4-FORMAMIDO-L-ARABINOSE TRANSFERASE-RELATED"/>
    <property type="match status" value="1"/>
</dbReference>
<dbReference type="InterPro" id="IPR050256">
    <property type="entry name" value="Glycosyltransferase_2"/>
</dbReference>
<sequence length="227" mass="24264">MLLPAFNEARHIEQCLRATQVAFPHALILVVDNNSTDDTAAIARSMGALVVTETVPGKGRAVSAGVKLALEEGCSWIALHDADNEYHAGHLATLVDACRAEDGAGQPALVMGVGLREVALGHVLWRSLLANFVARTALRLALRKTPPSDILTGARVMNASLARMLFDCPDGKAPYKGFELETALTRKALAAGAKLVSAPVRYSPRAVTEKKIKAWDMLGILKAAWYA</sequence>
<keyword evidence="3" id="KW-1185">Reference proteome</keyword>
<dbReference type="InterPro" id="IPR029044">
    <property type="entry name" value="Nucleotide-diphossugar_trans"/>
</dbReference>
<dbReference type="SUPFAM" id="SSF53448">
    <property type="entry name" value="Nucleotide-diphospho-sugar transferases"/>
    <property type="match status" value="1"/>
</dbReference>
<evidence type="ECO:0000313" key="3">
    <source>
        <dbReference type="Proteomes" id="UP000056453"/>
    </source>
</evidence>
<comment type="caution">
    <text evidence="2">The sequence shown here is derived from an EMBL/GenBank/DDBJ whole genome shotgun (WGS) entry which is preliminary data.</text>
</comment>
<accession>A0AAW3MSA1</accession>
<dbReference type="CDD" id="cd04179">
    <property type="entry name" value="DPM_DPG-synthase_like"/>
    <property type="match status" value="1"/>
</dbReference>
<evidence type="ECO:0000259" key="1">
    <source>
        <dbReference type="Pfam" id="PF00535"/>
    </source>
</evidence>
<dbReference type="EMBL" id="LPBJ01000047">
    <property type="protein sequence ID" value="KVP97794.1"/>
    <property type="molecule type" value="Genomic_DNA"/>
</dbReference>
<dbReference type="InterPro" id="IPR001173">
    <property type="entry name" value="Glyco_trans_2-like"/>
</dbReference>
<protein>
    <recommendedName>
        <fullName evidence="1">Glycosyltransferase 2-like domain-containing protein</fullName>
    </recommendedName>
</protein>
<gene>
    <name evidence="2" type="ORF">WJ96_04290</name>
</gene>
<dbReference type="Gene3D" id="3.90.550.10">
    <property type="entry name" value="Spore Coat Polysaccharide Biosynthesis Protein SpsA, Chain A"/>
    <property type="match status" value="1"/>
</dbReference>
<dbReference type="AlphaFoldDB" id="A0AAW3MSA1"/>
<evidence type="ECO:0000313" key="2">
    <source>
        <dbReference type="EMBL" id="KVP97794.1"/>
    </source>
</evidence>
<dbReference type="PANTHER" id="PTHR48090:SF6">
    <property type="entry name" value="SLR5056 PROTEIN"/>
    <property type="match status" value="1"/>
</dbReference>
<feature type="domain" description="Glycosyltransferase 2-like" evidence="1">
    <location>
        <begin position="3"/>
        <end position="100"/>
    </location>
</feature>
<dbReference type="Proteomes" id="UP000056453">
    <property type="component" value="Unassembled WGS sequence"/>
</dbReference>
<proteinExistence type="predicted"/>
<organism evidence="2 3">
    <name type="scientific">Burkholderia ubonensis</name>
    <dbReference type="NCBI Taxonomy" id="101571"/>
    <lineage>
        <taxon>Bacteria</taxon>
        <taxon>Pseudomonadati</taxon>
        <taxon>Pseudomonadota</taxon>
        <taxon>Betaproteobacteria</taxon>
        <taxon>Burkholderiales</taxon>
        <taxon>Burkholderiaceae</taxon>
        <taxon>Burkholderia</taxon>
        <taxon>Burkholderia cepacia complex</taxon>
    </lineage>
</organism>